<dbReference type="OrthoDB" id="6321207at2"/>
<keyword evidence="1" id="KW-0732">Signal</keyword>
<evidence type="ECO:0000313" key="3">
    <source>
        <dbReference type="Proteomes" id="UP000184520"/>
    </source>
</evidence>
<dbReference type="Proteomes" id="UP000184520">
    <property type="component" value="Unassembled WGS sequence"/>
</dbReference>
<dbReference type="STRING" id="634436.SAMN05216361_2592"/>
<feature type="chain" id="PRO_5012680255" evidence="1">
    <location>
        <begin position="31"/>
        <end position="359"/>
    </location>
</feature>
<organism evidence="2 3">
    <name type="scientific">Marisediminitalea aggregata</name>
    <dbReference type="NCBI Taxonomy" id="634436"/>
    <lineage>
        <taxon>Bacteria</taxon>
        <taxon>Pseudomonadati</taxon>
        <taxon>Pseudomonadota</taxon>
        <taxon>Gammaproteobacteria</taxon>
        <taxon>Alteromonadales</taxon>
        <taxon>Alteromonadaceae</taxon>
        <taxon>Marisediminitalea</taxon>
    </lineage>
</organism>
<dbReference type="EMBL" id="FQWD01000004">
    <property type="protein sequence ID" value="SHG62071.1"/>
    <property type="molecule type" value="Genomic_DNA"/>
</dbReference>
<name>A0A1M5LAM5_9ALTE</name>
<keyword evidence="3" id="KW-1185">Reference proteome</keyword>
<sequence length="359" mass="39769">MFKFSCRWIATASVLCILGCAHQVTPPVPAQPILPVPENTPIALDINVFSSYLSEQGMAACQADLPQSYQCKNDGIPAGDFLNALSSLALFENLSPSVSRHDYELLIGNQLTQPEDSSNAHSPRKSVTEFSVEWRGVSIDTFSVEYWHQNQGAVSPSDVSQVILTWWKHVENAKVFSTPYLYAAMGASDYNAQLHLPETLDAFSLSQRYLYPDPFRGVIARYTHPEFEEAILDIAVYPMLSALTQPSDVSVKAELKKAVDTANEVAKARAMAVTMQQLFTPVESAFLPNAGVMAEMFAESETGESLFASIYVFQIEDKFVKFSTTFPARISDRLVQAAFPHLQVPPESALMKEIRRALK</sequence>
<reference evidence="3" key="1">
    <citation type="submission" date="2016-11" db="EMBL/GenBank/DDBJ databases">
        <authorList>
            <person name="Varghese N."/>
            <person name="Submissions S."/>
        </authorList>
    </citation>
    <scope>NUCLEOTIDE SEQUENCE [LARGE SCALE GENOMIC DNA]</scope>
    <source>
        <strain evidence="3">CGMCC 1.8995</strain>
    </source>
</reference>
<evidence type="ECO:0000313" key="2">
    <source>
        <dbReference type="EMBL" id="SHG62071.1"/>
    </source>
</evidence>
<dbReference type="AlphaFoldDB" id="A0A1M5LAM5"/>
<evidence type="ECO:0000256" key="1">
    <source>
        <dbReference type="SAM" id="SignalP"/>
    </source>
</evidence>
<accession>A0A1M5LAM5</accession>
<feature type="signal peptide" evidence="1">
    <location>
        <begin position="1"/>
        <end position="30"/>
    </location>
</feature>
<proteinExistence type="predicted"/>
<gene>
    <name evidence="2" type="ORF">SAMN05216361_2592</name>
</gene>
<protein>
    <submittedName>
        <fullName evidence="2">Uncharacterized protein</fullName>
    </submittedName>
</protein>
<dbReference type="RefSeq" id="WP_139241572.1">
    <property type="nucleotide sequence ID" value="NZ_FQWD01000004.1"/>
</dbReference>